<keyword evidence="7" id="KW-0325">Glycoprotein</keyword>
<evidence type="ECO:0000256" key="6">
    <source>
        <dbReference type="ARBA" id="ARBA00023136"/>
    </source>
</evidence>
<feature type="transmembrane region" description="Helical" evidence="8">
    <location>
        <begin position="67"/>
        <end position="87"/>
    </location>
</feature>
<dbReference type="PRINTS" id="PR01609">
    <property type="entry name" value="CD36FAMILY"/>
</dbReference>
<dbReference type="Proteomes" id="UP001642540">
    <property type="component" value="Unassembled WGS sequence"/>
</dbReference>
<evidence type="ECO:0000256" key="1">
    <source>
        <dbReference type="ARBA" id="ARBA00004236"/>
    </source>
</evidence>
<evidence type="ECO:0000256" key="3">
    <source>
        <dbReference type="ARBA" id="ARBA00022475"/>
    </source>
</evidence>
<proteinExistence type="inferred from homology"/>
<organism evidence="9 10">
    <name type="scientific">Orchesella dallaii</name>
    <dbReference type="NCBI Taxonomy" id="48710"/>
    <lineage>
        <taxon>Eukaryota</taxon>
        <taxon>Metazoa</taxon>
        <taxon>Ecdysozoa</taxon>
        <taxon>Arthropoda</taxon>
        <taxon>Hexapoda</taxon>
        <taxon>Collembola</taxon>
        <taxon>Entomobryomorpha</taxon>
        <taxon>Entomobryoidea</taxon>
        <taxon>Orchesellidae</taxon>
        <taxon>Orchesellinae</taxon>
        <taxon>Orchesella</taxon>
    </lineage>
</organism>
<keyword evidence="10" id="KW-1185">Reference proteome</keyword>
<evidence type="ECO:0008006" key="11">
    <source>
        <dbReference type="Google" id="ProtNLM"/>
    </source>
</evidence>
<evidence type="ECO:0000256" key="2">
    <source>
        <dbReference type="ARBA" id="ARBA00010532"/>
    </source>
</evidence>
<accession>A0ABP1RHL1</accession>
<keyword evidence="4 8" id="KW-0812">Transmembrane</keyword>
<evidence type="ECO:0000256" key="8">
    <source>
        <dbReference type="SAM" id="Phobius"/>
    </source>
</evidence>
<dbReference type="InterPro" id="IPR002159">
    <property type="entry name" value="CD36_fam"/>
</dbReference>
<dbReference type="EMBL" id="CAXLJM020000075">
    <property type="protein sequence ID" value="CAL8128506.1"/>
    <property type="molecule type" value="Genomic_DNA"/>
</dbReference>
<reference evidence="9 10" key="1">
    <citation type="submission" date="2024-08" db="EMBL/GenBank/DDBJ databases">
        <authorList>
            <person name="Cucini C."/>
            <person name="Frati F."/>
        </authorList>
    </citation>
    <scope>NUCLEOTIDE SEQUENCE [LARGE SCALE GENOMIC DNA]</scope>
</reference>
<keyword evidence="5 8" id="KW-1133">Transmembrane helix</keyword>
<comment type="caution">
    <text evidence="9">The sequence shown here is derived from an EMBL/GenBank/DDBJ whole genome shotgun (WGS) entry which is preliminary data.</text>
</comment>
<evidence type="ECO:0000256" key="5">
    <source>
        <dbReference type="ARBA" id="ARBA00022989"/>
    </source>
</evidence>
<evidence type="ECO:0000313" key="10">
    <source>
        <dbReference type="Proteomes" id="UP001642540"/>
    </source>
</evidence>
<dbReference type="Pfam" id="PF01130">
    <property type="entry name" value="CD36"/>
    <property type="match status" value="1"/>
</dbReference>
<protein>
    <recommendedName>
        <fullName evidence="11">Scavenger receptor class B member 1</fullName>
    </recommendedName>
</protein>
<evidence type="ECO:0000256" key="4">
    <source>
        <dbReference type="ARBA" id="ARBA00022692"/>
    </source>
</evidence>
<evidence type="ECO:0000313" key="9">
    <source>
        <dbReference type="EMBL" id="CAL8128506.1"/>
    </source>
</evidence>
<evidence type="ECO:0000256" key="7">
    <source>
        <dbReference type="ARBA" id="ARBA00023180"/>
    </source>
</evidence>
<feature type="transmembrane region" description="Helical" evidence="8">
    <location>
        <begin position="508"/>
        <end position="533"/>
    </location>
</feature>
<name>A0ABP1RHL1_9HEXA</name>
<dbReference type="PANTHER" id="PTHR11923:SF51">
    <property type="entry name" value="LYSOSOME MEMBRANE PROTEIN 2"/>
    <property type="match status" value="1"/>
</dbReference>
<sequence length="577" mass="64914">MTKSPKKEYFSVVRDISPNIGNGHGGEDDLVKIHNGTNGTAYQHPPFCRIMCKDTLKKKGLKQTATVIALVVAPLLCLAVTLGWIIAPCIIRYEILKKAVISPEVNPDLYSAWIHPPIPVYLKIYLFNITNTNEFKNGMKPELQEIGPFIFRENRTKVSIHHEDSDDTITYGEHISYHFEKDLSGDAKLKDKVTLINVPFAAAAIKIHQDLPWPMDDIGKMILINYKEPLFIEKTVEEVLFKGWKVPFLERLEKDVGITLMPNNTFGLFIGQNDTTQGPYTISRGTTNKSSFGAVLKYKNQTELDFWPKSSSCNKIMGTDGTLFPPFVQKGTVLRLFNAELCRSLYLTYNKDTYFEGIEAYRFTAPPGVLKDPLEGKNNENRCFCIYDENEDASGKCLKQGAMDLGPCREGAPIAMSTPHFLDANPEYIDNSGLVPDRSKHETFLEIEPTTGLILKASKKIQINLMLKRVKGISSMSKVPEMLLPLVWADECASLDQDNLEKFKSALFYLWLVGFLAKWGLLGTTFVFSLFLVTRNLRCKGKSFTPLFVSNNKKCSAIDGNGYKLNNYSVTETNDVS</sequence>
<dbReference type="PANTHER" id="PTHR11923">
    <property type="entry name" value="SCAVENGER RECEPTOR CLASS B TYPE-1 SR-B1"/>
    <property type="match status" value="1"/>
</dbReference>
<comment type="subcellular location">
    <subcellularLocation>
        <location evidence="1">Cell membrane</location>
    </subcellularLocation>
</comment>
<gene>
    <name evidence="9" type="ORF">ODALV1_LOCUS22272</name>
</gene>
<keyword evidence="6 8" id="KW-0472">Membrane</keyword>
<comment type="similarity">
    <text evidence="2">Belongs to the CD36 family.</text>
</comment>
<keyword evidence="3" id="KW-1003">Cell membrane</keyword>